<dbReference type="CDD" id="cd02065">
    <property type="entry name" value="B12-binding_like"/>
    <property type="match status" value="1"/>
</dbReference>
<proteinExistence type="predicted"/>
<dbReference type="Gene3D" id="3.40.50.280">
    <property type="entry name" value="Cobalamin-binding domain"/>
    <property type="match status" value="1"/>
</dbReference>
<evidence type="ECO:0000256" key="2">
    <source>
        <dbReference type="ARBA" id="ARBA00023285"/>
    </source>
</evidence>
<gene>
    <name evidence="4" type="ORF">ACFSUF_12675</name>
</gene>
<dbReference type="Proteomes" id="UP001597541">
    <property type="component" value="Unassembled WGS sequence"/>
</dbReference>
<keyword evidence="2" id="KW-0170">Cobalt</keyword>
<dbReference type="InterPro" id="IPR036724">
    <property type="entry name" value="Cobalamin-bd_sf"/>
</dbReference>
<dbReference type="SUPFAM" id="SSF52242">
    <property type="entry name" value="Cobalamin (vitamin B12)-binding domain"/>
    <property type="match status" value="1"/>
</dbReference>
<keyword evidence="5" id="KW-1185">Reference proteome</keyword>
<comment type="caution">
    <text evidence="4">The sequence shown here is derived from an EMBL/GenBank/DDBJ whole genome shotgun (WGS) entry which is preliminary data.</text>
</comment>
<reference evidence="5" key="1">
    <citation type="journal article" date="2019" name="Int. J. Syst. Evol. Microbiol.">
        <title>The Global Catalogue of Microorganisms (GCM) 10K type strain sequencing project: providing services to taxonomists for standard genome sequencing and annotation.</title>
        <authorList>
            <consortium name="The Broad Institute Genomics Platform"/>
            <consortium name="The Broad Institute Genome Sequencing Center for Infectious Disease"/>
            <person name="Wu L."/>
            <person name="Ma J."/>
        </authorList>
    </citation>
    <scope>NUCLEOTIDE SEQUENCE [LARGE SCALE GENOMIC DNA]</scope>
    <source>
        <strain evidence="5">KCTC 3950</strain>
    </source>
</reference>
<name>A0ABW5PD38_9BACL</name>
<dbReference type="InterPro" id="IPR006158">
    <property type="entry name" value="Cobalamin-bd"/>
</dbReference>
<organism evidence="4 5">
    <name type="scientific">Paenibacillus gansuensis</name>
    <dbReference type="NCBI Taxonomy" id="306542"/>
    <lineage>
        <taxon>Bacteria</taxon>
        <taxon>Bacillati</taxon>
        <taxon>Bacillota</taxon>
        <taxon>Bacilli</taxon>
        <taxon>Bacillales</taxon>
        <taxon>Paenibacillaceae</taxon>
        <taxon>Paenibacillus</taxon>
    </lineage>
</organism>
<dbReference type="PROSITE" id="PS51332">
    <property type="entry name" value="B12_BINDING"/>
    <property type="match status" value="1"/>
</dbReference>
<evidence type="ECO:0000259" key="3">
    <source>
        <dbReference type="PROSITE" id="PS51332"/>
    </source>
</evidence>
<dbReference type="PANTHER" id="PTHR45833">
    <property type="entry name" value="METHIONINE SYNTHASE"/>
    <property type="match status" value="1"/>
</dbReference>
<dbReference type="Pfam" id="PF02607">
    <property type="entry name" value="B12-binding_2"/>
    <property type="match status" value="1"/>
</dbReference>
<dbReference type="InterPro" id="IPR036594">
    <property type="entry name" value="Meth_synthase_dom"/>
</dbReference>
<evidence type="ECO:0000313" key="4">
    <source>
        <dbReference type="EMBL" id="MFD2613277.1"/>
    </source>
</evidence>
<dbReference type="Pfam" id="PF02310">
    <property type="entry name" value="B12-binding"/>
    <property type="match status" value="1"/>
</dbReference>
<accession>A0ABW5PD38</accession>
<feature type="domain" description="B12-binding" evidence="3">
    <location>
        <begin position="88"/>
        <end position="215"/>
    </location>
</feature>
<evidence type="ECO:0000313" key="5">
    <source>
        <dbReference type="Proteomes" id="UP001597541"/>
    </source>
</evidence>
<evidence type="ECO:0000256" key="1">
    <source>
        <dbReference type="ARBA" id="ARBA00022723"/>
    </source>
</evidence>
<dbReference type="EMBL" id="JBHUME010000008">
    <property type="protein sequence ID" value="MFD2613277.1"/>
    <property type="molecule type" value="Genomic_DNA"/>
</dbReference>
<dbReference type="InterPro" id="IPR050554">
    <property type="entry name" value="Met_Synthase/Corrinoid"/>
</dbReference>
<dbReference type="Gene3D" id="1.10.1240.10">
    <property type="entry name" value="Methionine synthase domain"/>
    <property type="match status" value="1"/>
</dbReference>
<keyword evidence="1" id="KW-0479">Metal-binding</keyword>
<dbReference type="PANTHER" id="PTHR45833:SF1">
    <property type="entry name" value="METHIONINE SYNTHASE"/>
    <property type="match status" value="1"/>
</dbReference>
<dbReference type="RefSeq" id="WP_377603276.1">
    <property type="nucleotide sequence ID" value="NZ_JBHUME010000008.1"/>
</dbReference>
<protein>
    <submittedName>
        <fullName evidence="4">B12-binding domain-containing protein</fullName>
    </submittedName>
</protein>
<dbReference type="InterPro" id="IPR003759">
    <property type="entry name" value="Cbl-bd_cap"/>
</dbReference>
<sequence>MKLEAERFAEQLLSGNQSEAWAMIAGLHAAGKNSLYIYDRVITSALRYIGELWEQNQITVADEHLATATCDLIILQYSAFLNHTPTQAKKAMMLCIEGEQHDVGLKLAAQMFKEAGWETRFYGANLPLEHILTSAIQWQPHVIGLSVSIVYHLPRLSAYITTFEKMYHHPTVMVGGRLTETYDLRSYGSENTLFMRNLFEIQQWISEHGNTQTMRNVTG</sequence>